<dbReference type="Gramene" id="XM_028352949.1">
    <property type="protein sequence ID" value="XP_028208750.1"/>
    <property type="gene ID" value="LOC114391933"/>
</dbReference>
<protein>
    <submittedName>
        <fullName evidence="5">Pentatricopeptide repeat-containing protein</fullName>
    </submittedName>
</protein>
<dbReference type="PROSITE" id="PS51375">
    <property type="entry name" value="PPR"/>
    <property type="match status" value="4"/>
</dbReference>
<keyword evidence="6" id="KW-1185">Reference proteome</keyword>
<feature type="repeat" description="PPR" evidence="3">
    <location>
        <begin position="269"/>
        <end position="303"/>
    </location>
</feature>
<organism evidence="5 6">
    <name type="scientific">Glycine soja</name>
    <name type="common">Wild soybean</name>
    <dbReference type="NCBI Taxonomy" id="3848"/>
    <lineage>
        <taxon>Eukaryota</taxon>
        <taxon>Viridiplantae</taxon>
        <taxon>Streptophyta</taxon>
        <taxon>Embryophyta</taxon>
        <taxon>Tracheophyta</taxon>
        <taxon>Spermatophyta</taxon>
        <taxon>Magnoliopsida</taxon>
        <taxon>eudicotyledons</taxon>
        <taxon>Gunneridae</taxon>
        <taxon>Pentapetalae</taxon>
        <taxon>rosids</taxon>
        <taxon>fabids</taxon>
        <taxon>Fabales</taxon>
        <taxon>Fabaceae</taxon>
        <taxon>Papilionoideae</taxon>
        <taxon>50 kb inversion clade</taxon>
        <taxon>NPAAA clade</taxon>
        <taxon>indigoferoid/millettioid clade</taxon>
        <taxon>Phaseoleae</taxon>
        <taxon>Glycine</taxon>
        <taxon>Glycine subgen. Soja</taxon>
    </lineage>
</organism>
<dbReference type="FunFam" id="1.25.40.10:FF:000463">
    <property type="entry name" value="Pentatricopeptide repeat-containing protein"/>
    <property type="match status" value="1"/>
</dbReference>
<dbReference type="Gene3D" id="1.25.40.10">
    <property type="entry name" value="Tetratricopeptide repeat domain"/>
    <property type="match status" value="4"/>
</dbReference>
<dbReference type="NCBIfam" id="TIGR00756">
    <property type="entry name" value="PPR"/>
    <property type="match status" value="5"/>
</dbReference>
<dbReference type="AlphaFoldDB" id="A0A445G376"/>
<comment type="caution">
    <text evidence="5">The sequence shown here is derived from an EMBL/GenBank/DDBJ whole genome shotgun (WGS) entry which is preliminary data.</text>
</comment>
<dbReference type="GO" id="GO:0009451">
    <property type="term" value="P:RNA modification"/>
    <property type="evidence" value="ECO:0007669"/>
    <property type="project" value="InterPro"/>
</dbReference>
<dbReference type="Proteomes" id="UP000289340">
    <property type="component" value="Chromosome 17"/>
</dbReference>
<dbReference type="FunFam" id="1.25.40.10:FF:001104">
    <property type="entry name" value="Uncharacterized protein"/>
    <property type="match status" value="1"/>
</dbReference>
<gene>
    <name evidence="5" type="ORF">D0Y65_045134</name>
</gene>
<proteinExistence type="inferred from homology"/>
<comment type="similarity">
    <text evidence="1">Belongs to the PPR family. PCMP-H subfamily.</text>
</comment>
<dbReference type="GO" id="GO:0016071">
    <property type="term" value="P:mRNA metabolic process"/>
    <property type="evidence" value="ECO:0007669"/>
    <property type="project" value="UniProtKB-ARBA"/>
</dbReference>
<dbReference type="InterPro" id="IPR002885">
    <property type="entry name" value="PPR_rpt"/>
</dbReference>
<evidence type="ECO:0000259" key="4">
    <source>
        <dbReference type="Pfam" id="PF14432"/>
    </source>
</evidence>
<dbReference type="FunFam" id="1.25.40.10:FF:000073">
    <property type="entry name" value="Pentatricopeptide repeat-containing protein chloroplastic"/>
    <property type="match status" value="1"/>
</dbReference>
<evidence type="ECO:0000313" key="6">
    <source>
        <dbReference type="Proteomes" id="UP000289340"/>
    </source>
</evidence>
<feature type="repeat" description="PPR" evidence="3">
    <location>
        <begin position="471"/>
        <end position="505"/>
    </location>
</feature>
<feature type="domain" description="DYW" evidence="4">
    <location>
        <begin position="686"/>
        <end position="778"/>
    </location>
</feature>
<dbReference type="Pfam" id="PF01535">
    <property type="entry name" value="PPR"/>
    <property type="match status" value="2"/>
</dbReference>
<dbReference type="GO" id="GO:0003723">
    <property type="term" value="F:RNA binding"/>
    <property type="evidence" value="ECO:0007669"/>
    <property type="project" value="InterPro"/>
</dbReference>
<dbReference type="EMBL" id="QZWG01000017">
    <property type="protein sequence ID" value="RZB55683.1"/>
    <property type="molecule type" value="Genomic_DNA"/>
</dbReference>
<dbReference type="GO" id="GO:0008270">
    <property type="term" value="F:zinc ion binding"/>
    <property type="evidence" value="ECO:0007669"/>
    <property type="project" value="InterPro"/>
</dbReference>
<evidence type="ECO:0000256" key="3">
    <source>
        <dbReference type="PROSITE-ProRule" id="PRU00708"/>
    </source>
</evidence>
<feature type="repeat" description="PPR" evidence="3">
    <location>
        <begin position="168"/>
        <end position="202"/>
    </location>
</feature>
<keyword evidence="2" id="KW-0677">Repeat</keyword>
<accession>A0A445G376</accession>
<evidence type="ECO:0000256" key="2">
    <source>
        <dbReference type="ARBA" id="ARBA00022737"/>
    </source>
</evidence>
<dbReference type="Pfam" id="PF13041">
    <property type="entry name" value="PPR_2"/>
    <property type="match status" value="3"/>
</dbReference>
<dbReference type="Pfam" id="PF12854">
    <property type="entry name" value="PPR_1"/>
    <property type="match status" value="1"/>
</dbReference>
<name>A0A445G376_GLYSO</name>
<feature type="repeat" description="PPR" evidence="3">
    <location>
        <begin position="370"/>
        <end position="404"/>
    </location>
</feature>
<dbReference type="InterPro" id="IPR032867">
    <property type="entry name" value="DYW_dom"/>
</dbReference>
<dbReference type="InterPro" id="IPR011990">
    <property type="entry name" value="TPR-like_helical_dom_sf"/>
</dbReference>
<dbReference type="PANTHER" id="PTHR47926">
    <property type="entry name" value="PENTATRICOPEPTIDE REPEAT-CONTAINING PROTEIN"/>
    <property type="match status" value="1"/>
</dbReference>
<dbReference type="GO" id="GO:0010467">
    <property type="term" value="P:gene expression"/>
    <property type="evidence" value="ECO:0007669"/>
    <property type="project" value="UniProtKB-ARBA"/>
</dbReference>
<dbReference type="SUPFAM" id="SSF48452">
    <property type="entry name" value="TPR-like"/>
    <property type="match status" value="1"/>
</dbReference>
<evidence type="ECO:0000256" key="1">
    <source>
        <dbReference type="ARBA" id="ARBA00006643"/>
    </source>
</evidence>
<dbReference type="FunFam" id="1.25.40.10:FF:000364">
    <property type="entry name" value="Pentatricopeptide repeat (PPR-like) superfamily protein"/>
    <property type="match status" value="1"/>
</dbReference>
<dbReference type="InterPro" id="IPR046960">
    <property type="entry name" value="PPR_At4g14850-like_plant"/>
</dbReference>
<reference evidence="5 6" key="1">
    <citation type="submission" date="2018-09" db="EMBL/GenBank/DDBJ databases">
        <title>A high-quality reference genome of wild soybean provides a powerful tool to mine soybean genomes.</title>
        <authorList>
            <person name="Xie M."/>
            <person name="Chung C.Y.L."/>
            <person name="Li M.-W."/>
            <person name="Wong F.-L."/>
            <person name="Chan T.-F."/>
            <person name="Lam H.-M."/>
        </authorList>
    </citation>
    <scope>NUCLEOTIDE SEQUENCE [LARGE SCALE GENOMIC DNA]</scope>
    <source>
        <strain evidence="6">cv. W05</strain>
        <tissue evidence="5">Hypocotyl of etiolated seedlings</tissue>
    </source>
</reference>
<dbReference type="PANTHER" id="PTHR47926:SF452">
    <property type="entry name" value="PENTATRICOPEPTIDE REPEAT-CONTAINING PROTEIN"/>
    <property type="match status" value="1"/>
</dbReference>
<dbReference type="InterPro" id="IPR046848">
    <property type="entry name" value="E_motif"/>
</dbReference>
<evidence type="ECO:0000313" key="5">
    <source>
        <dbReference type="EMBL" id="RZB55683.1"/>
    </source>
</evidence>
<dbReference type="Pfam" id="PF14432">
    <property type="entry name" value="DYW_deaminase"/>
    <property type="match status" value="1"/>
</dbReference>
<sequence length="778" mass="86134">MIRGDISRNTLLALISKACTFPHLAETHAQLIRNGYQHDLATVTKLTQKLFDVGATRHARALFFSVPKPDIFLFNVLIKGFSFSPDASSISFYTHLLKNTTLSPDNFTYAFAISASPDDNLGMCLHAHAVVDGFDSNLFVASALVDLYCKFSRVAYARKVFDKMPDRDTVLWNTMITGLVRNCCYDDSVQVFKDMVAQGVRLDSTTVATVLPAVAEMQEVKVGMGIQCLALKLGFHFDDYVLTGLISVFSKCEDVDTARLLFGMIRKPDLVSYNALISGFSCNGETECAVKFFRELLVSGQRVSSSTMVGLIPVSSPFGHLHLACCIQGFCVKSGTILQPSVSTALTTIYSRLNEIDLARQLFDESSEKTVAAWNAMISGYAQSGLTEMAISLFQEMMTTEFTPNPVTITSILSACAQLGALSFGKSVHQLIKSKNLEQNIYVSTALIDMYAKCGNISEASQLFDLTSEKNTVTWNTMIFGYGLHGYGDEALKLFNEMLHLGFQPSSVTFLSVLYACSHAGLVREGDEIFHAMVNKYRIEPLAEHYACMVDILGRAGQLEKALEFIRKMPVEPGPAVWGTLLGACMIHKDTNLARVASERLFELDPGNVGYYVLLSNIYSVERNFPKAASVREAVKKRNLSKTPGCTLIEVNGTPHVFVCGDRSHSQTTSIYAKLEELTGKMREMGYQSETVTALHDVEEEEKELMFNVHSEKLAIAFGLITTEPGTEIRIIKNLRVCLDCHAATKFISKITERVIVVRDANRFHHFKDGICSCGDYW</sequence>
<dbReference type="Pfam" id="PF20431">
    <property type="entry name" value="E_motif"/>
    <property type="match status" value="1"/>
</dbReference>